<comment type="caution">
    <text evidence="8">The sequence shown here is derived from an EMBL/GenBank/DDBJ whole genome shotgun (WGS) entry which is preliminary data.</text>
</comment>
<evidence type="ECO:0000256" key="1">
    <source>
        <dbReference type="ARBA" id="ARBA00004496"/>
    </source>
</evidence>
<dbReference type="InterPro" id="IPR012677">
    <property type="entry name" value="Nucleotide-bd_a/b_plait_sf"/>
</dbReference>
<keyword evidence="2" id="KW-0963">Cytoplasm</keyword>
<dbReference type="PANTHER" id="PTHR48032">
    <property type="entry name" value="RNA-BINDING PROTEIN MUSASHI HOMOLOG RBP6"/>
    <property type="match status" value="1"/>
</dbReference>
<dbReference type="Proteomes" id="UP001159427">
    <property type="component" value="Unassembled WGS sequence"/>
</dbReference>
<feature type="region of interest" description="Disordered" evidence="6">
    <location>
        <begin position="335"/>
        <end position="431"/>
    </location>
</feature>
<organism evidence="8 9">
    <name type="scientific">Porites evermanni</name>
    <dbReference type="NCBI Taxonomy" id="104178"/>
    <lineage>
        <taxon>Eukaryota</taxon>
        <taxon>Metazoa</taxon>
        <taxon>Cnidaria</taxon>
        <taxon>Anthozoa</taxon>
        <taxon>Hexacorallia</taxon>
        <taxon>Scleractinia</taxon>
        <taxon>Fungiina</taxon>
        <taxon>Poritidae</taxon>
        <taxon>Porites</taxon>
    </lineage>
</organism>
<evidence type="ECO:0000256" key="4">
    <source>
        <dbReference type="ARBA" id="ARBA00022884"/>
    </source>
</evidence>
<evidence type="ECO:0000256" key="5">
    <source>
        <dbReference type="PROSITE-ProRule" id="PRU00176"/>
    </source>
</evidence>
<name>A0ABN8PET6_9CNID</name>
<evidence type="ECO:0000256" key="6">
    <source>
        <dbReference type="SAM" id="MobiDB-lite"/>
    </source>
</evidence>
<feature type="domain" description="RRM" evidence="7">
    <location>
        <begin position="12"/>
        <end position="90"/>
    </location>
</feature>
<dbReference type="SMART" id="SM00360">
    <property type="entry name" value="RRM"/>
    <property type="match status" value="2"/>
</dbReference>
<dbReference type="InterPro" id="IPR035979">
    <property type="entry name" value="RBD_domain_sf"/>
</dbReference>
<evidence type="ECO:0000259" key="7">
    <source>
        <dbReference type="PROSITE" id="PS50102"/>
    </source>
</evidence>
<dbReference type="CDD" id="cd12325">
    <property type="entry name" value="RRM1_hnRNPA_hnRNPD_like"/>
    <property type="match status" value="1"/>
</dbReference>
<evidence type="ECO:0000256" key="2">
    <source>
        <dbReference type="ARBA" id="ARBA00022490"/>
    </source>
</evidence>
<dbReference type="SUPFAM" id="SSF54928">
    <property type="entry name" value="RNA-binding domain, RBD"/>
    <property type="match status" value="2"/>
</dbReference>
<keyword evidence="4 5" id="KW-0694">RNA-binding</keyword>
<gene>
    <name evidence="8" type="ORF">PEVE_00042420</name>
</gene>
<dbReference type="PROSITE" id="PS50102">
    <property type="entry name" value="RRM"/>
    <property type="match status" value="2"/>
</dbReference>
<protein>
    <recommendedName>
        <fullName evidence="7">RRM domain-containing protein</fullName>
    </recommendedName>
</protein>
<comment type="subcellular location">
    <subcellularLocation>
        <location evidence="1">Cytoplasm</location>
    </subcellularLocation>
</comment>
<dbReference type="EMBL" id="CALNXI010000831">
    <property type="protein sequence ID" value="CAH3142155.1"/>
    <property type="molecule type" value="Genomic_DNA"/>
</dbReference>
<dbReference type="PANTHER" id="PTHR48032:SF18">
    <property type="entry name" value="RRM DOMAIN-CONTAINING PROTEIN"/>
    <property type="match status" value="1"/>
</dbReference>
<feature type="compositionally biased region" description="Low complexity" evidence="6">
    <location>
        <begin position="338"/>
        <end position="349"/>
    </location>
</feature>
<feature type="compositionally biased region" description="Low complexity" evidence="6">
    <location>
        <begin position="414"/>
        <end position="431"/>
    </location>
</feature>
<keyword evidence="3" id="KW-0677">Repeat</keyword>
<proteinExistence type="predicted"/>
<dbReference type="Pfam" id="PF00076">
    <property type="entry name" value="RRM_1"/>
    <property type="match status" value="2"/>
</dbReference>
<evidence type="ECO:0000313" key="8">
    <source>
        <dbReference type="EMBL" id="CAH3142155.1"/>
    </source>
</evidence>
<evidence type="ECO:0000256" key="3">
    <source>
        <dbReference type="ARBA" id="ARBA00022737"/>
    </source>
</evidence>
<keyword evidence="9" id="KW-1185">Reference proteome</keyword>
<feature type="domain" description="RRM" evidence="7">
    <location>
        <begin position="117"/>
        <end position="198"/>
    </location>
</feature>
<reference evidence="8 9" key="1">
    <citation type="submission" date="2022-05" db="EMBL/GenBank/DDBJ databases">
        <authorList>
            <consortium name="Genoscope - CEA"/>
            <person name="William W."/>
        </authorList>
    </citation>
    <scope>NUCLEOTIDE SEQUENCE [LARGE SCALE GENOMIC DNA]</scope>
</reference>
<accession>A0ABN8PET6</accession>
<dbReference type="InterPro" id="IPR000504">
    <property type="entry name" value="RRM_dom"/>
</dbReference>
<evidence type="ECO:0000313" key="9">
    <source>
        <dbReference type="Proteomes" id="UP001159427"/>
    </source>
</evidence>
<dbReference type="Gene3D" id="3.30.70.330">
    <property type="match status" value="2"/>
</dbReference>
<sequence>MVKGGSQGDDIGKIFVGGLSHETNEDSLKNYFSRFGEVADVVVMREPGSKKPRGFGFVTFKDPNSVNDVLSHTEHHICDGKAIDPKQAVPRGPAQAGAIAQQPNVVGSVRQRDNNAQKIFVGGIANGTTEDDLRNYFSAYGTVTHVHLMYENSQPEGTKRMRGFGFVTFDSSQPVEKTANIHFHQINGKTVEVKRAEKREPKNPMGGMPPMTAYGHPGAHAGYATGQYAQQASYGMQHPVGMGRGYPGYGGIPTSAAAAGYGGAAPGAAPGYGYGAAGVPPATHYAGDPNAAAVAAMYSRGAAPGYGAGYGMTGAQQVPVSSAAAAATGGYPDYNRMQGTQAGQPGATPGAPPVDSTGAPDYSAYGLGNYQQQDLQYGPARGSSFPSDNSYSSYGSTDPAGYPGAAPGYGGETASFGRGSSASRGFHPYGR</sequence>
<feature type="compositionally biased region" description="Low complexity" evidence="6">
    <location>
        <begin position="382"/>
        <end position="406"/>
    </location>
</feature>